<dbReference type="EMBL" id="JBHLUH010000060">
    <property type="protein sequence ID" value="MFC0531461.1"/>
    <property type="molecule type" value="Genomic_DNA"/>
</dbReference>
<feature type="transmembrane region" description="Helical" evidence="6">
    <location>
        <begin position="110"/>
        <end position="129"/>
    </location>
</feature>
<gene>
    <name evidence="7" type="ORF">ACFFIA_27835</name>
</gene>
<keyword evidence="5 6" id="KW-0472">Membrane</keyword>
<keyword evidence="8" id="KW-1185">Reference proteome</keyword>
<dbReference type="InterPro" id="IPR043428">
    <property type="entry name" value="LivM-like"/>
</dbReference>
<evidence type="ECO:0000313" key="7">
    <source>
        <dbReference type="EMBL" id="MFC0531461.1"/>
    </source>
</evidence>
<feature type="transmembrane region" description="Helical" evidence="6">
    <location>
        <begin position="186"/>
        <end position="204"/>
    </location>
</feature>
<accession>A0ABV6M9Q8</accession>
<name>A0ABV6M9Q8_9ACTN</name>
<dbReference type="PANTHER" id="PTHR30482:SF17">
    <property type="entry name" value="ABC TRANSPORTER ATP-BINDING PROTEIN"/>
    <property type="match status" value="1"/>
</dbReference>
<dbReference type="CDD" id="cd06581">
    <property type="entry name" value="TM_PBP1_LivM_like"/>
    <property type="match status" value="1"/>
</dbReference>
<dbReference type="RefSeq" id="WP_377255918.1">
    <property type="nucleotide sequence ID" value="NZ_JBHLUH010000060.1"/>
</dbReference>
<evidence type="ECO:0000256" key="5">
    <source>
        <dbReference type="ARBA" id="ARBA00023136"/>
    </source>
</evidence>
<feature type="transmembrane region" description="Helical" evidence="6">
    <location>
        <begin position="61"/>
        <end position="81"/>
    </location>
</feature>
<evidence type="ECO:0000256" key="6">
    <source>
        <dbReference type="SAM" id="Phobius"/>
    </source>
</evidence>
<reference evidence="7 8" key="1">
    <citation type="submission" date="2024-09" db="EMBL/GenBank/DDBJ databases">
        <authorList>
            <person name="Sun Q."/>
            <person name="Mori K."/>
        </authorList>
    </citation>
    <scope>NUCLEOTIDE SEQUENCE [LARGE SCALE GENOMIC DNA]</scope>
    <source>
        <strain evidence="7 8">TBRC 3947</strain>
    </source>
</reference>
<dbReference type="Proteomes" id="UP001589867">
    <property type="component" value="Unassembled WGS sequence"/>
</dbReference>
<feature type="transmembrane region" description="Helical" evidence="6">
    <location>
        <begin position="87"/>
        <end position="103"/>
    </location>
</feature>
<comment type="caution">
    <text evidence="7">The sequence shown here is derived from an EMBL/GenBank/DDBJ whole genome shotgun (WGS) entry which is preliminary data.</text>
</comment>
<evidence type="ECO:0000256" key="1">
    <source>
        <dbReference type="ARBA" id="ARBA00004651"/>
    </source>
</evidence>
<keyword evidence="2" id="KW-1003">Cell membrane</keyword>
<feature type="transmembrane region" description="Helical" evidence="6">
    <location>
        <begin position="135"/>
        <end position="155"/>
    </location>
</feature>
<evidence type="ECO:0000256" key="3">
    <source>
        <dbReference type="ARBA" id="ARBA00022692"/>
    </source>
</evidence>
<organism evidence="7 8">
    <name type="scientific">Phytohabitans kaempferiae</name>
    <dbReference type="NCBI Taxonomy" id="1620943"/>
    <lineage>
        <taxon>Bacteria</taxon>
        <taxon>Bacillati</taxon>
        <taxon>Actinomycetota</taxon>
        <taxon>Actinomycetes</taxon>
        <taxon>Micromonosporales</taxon>
        <taxon>Micromonosporaceae</taxon>
    </lineage>
</organism>
<sequence>MRTLKSPAVPLAARWRETARPPAARTPGRAWSPLRPVAEPIIFAAVTSVLYFSFDQSEKFVLLTGVVYALLTASIGVLLGWSGIYTFGHAAFFGIGAYTAGLLKDRDLSPLLFLLAGAAVAAAAALLVGLLGARIVAVEFAMMTLIIGQVGYLLIFKIERLQGDNGIFGIPTGTIGGWDIAADDNLWWYVVGVVAVVLGVLRRIQLSPYGVSLNAVRDEPVKAAAVGLPVRSLRLSAFVLSGAVAGVAGVLYAQQQGIVTPSTVSFTFSGQIIIMALFGGLYRFWGAPIGAIAFVLLNNRIFGETSRGTLILGVILLVIVVLMPGGILGVADWIRGRVKAVRR</sequence>
<evidence type="ECO:0000256" key="2">
    <source>
        <dbReference type="ARBA" id="ARBA00022475"/>
    </source>
</evidence>
<dbReference type="InterPro" id="IPR001851">
    <property type="entry name" value="ABC_transp_permease"/>
</dbReference>
<comment type="subcellular location">
    <subcellularLocation>
        <location evidence="1">Cell membrane</location>
        <topology evidence="1">Multi-pass membrane protein</topology>
    </subcellularLocation>
</comment>
<keyword evidence="4 6" id="KW-1133">Transmembrane helix</keyword>
<proteinExistence type="predicted"/>
<evidence type="ECO:0000313" key="8">
    <source>
        <dbReference type="Proteomes" id="UP001589867"/>
    </source>
</evidence>
<feature type="transmembrane region" description="Helical" evidence="6">
    <location>
        <begin position="235"/>
        <end position="253"/>
    </location>
</feature>
<dbReference type="PANTHER" id="PTHR30482">
    <property type="entry name" value="HIGH-AFFINITY BRANCHED-CHAIN AMINO ACID TRANSPORT SYSTEM PERMEASE"/>
    <property type="match status" value="1"/>
</dbReference>
<feature type="transmembrane region" description="Helical" evidence="6">
    <location>
        <begin position="273"/>
        <end position="297"/>
    </location>
</feature>
<keyword evidence="3 6" id="KW-0812">Transmembrane</keyword>
<feature type="transmembrane region" description="Helical" evidence="6">
    <location>
        <begin position="309"/>
        <end position="334"/>
    </location>
</feature>
<evidence type="ECO:0000256" key="4">
    <source>
        <dbReference type="ARBA" id="ARBA00022989"/>
    </source>
</evidence>
<dbReference type="Pfam" id="PF02653">
    <property type="entry name" value="BPD_transp_2"/>
    <property type="match status" value="1"/>
</dbReference>
<protein>
    <submittedName>
        <fullName evidence="7">Branched-chain amino acid ABC transporter permease</fullName>
    </submittedName>
</protein>